<dbReference type="Proteomes" id="UP000544090">
    <property type="component" value="Unassembled WGS sequence"/>
</dbReference>
<name>A0A7X6K7L6_9MICC</name>
<dbReference type="SMART" id="SM00448">
    <property type="entry name" value="REC"/>
    <property type="match status" value="1"/>
</dbReference>
<dbReference type="RefSeq" id="WP_168489046.1">
    <property type="nucleotide sequence ID" value="NZ_JAAZSQ010000029.1"/>
</dbReference>
<dbReference type="Gene3D" id="3.40.50.2300">
    <property type="match status" value="1"/>
</dbReference>
<dbReference type="Gene3D" id="2.40.50.1020">
    <property type="entry name" value="LytTr DNA-binding domain"/>
    <property type="match status" value="1"/>
</dbReference>
<dbReference type="InterPro" id="IPR001789">
    <property type="entry name" value="Sig_transdc_resp-reg_receiver"/>
</dbReference>
<gene>
    <name evidence="4" type="ORF">HGG74_19355</name>
</gene>
<keyword evidence="5" id="KW-1185">Reference proteome</keyword>
<accession>A0A7X6K7L6</accession>
<feature type="domain" description="HTH LytTR-type" evidence="3">
    <location>
        <begin position="139"/>
        <end position="241"/>
    </location>
</feature>
<reference evidence="4 5" key="1">
    <citation type="submission" date="2020-04" db="EMBL/GenBank/DDBJ databases">
        <title>Arthrobacter sp. nov.</title>
        <authorList>
            <person name="Liu S."/>
        </authorList>
    </citation>
    <scope>NUCLEOTIDE SEQUENCE [LARGE SCALE GENOMIC DNA]</scope>
    <source>
        <strain evidence="4 5">E918</strain>
    </source>
</reference>
<dbReference type="GO" id="GO:0003677">
    <property type="term" value="F:DNA binding"/>
    <property type="evidence" value="ECO:0007669"/>
    <property type="project" value="InterPro"/>
</dbReference>
<dbReference type="Pfam" id="PF04397">
    <property type="entry name" value="LytTR"/>
    <property type="match status" value="1"/>
</dbReference>
<dbReference type="PROSITE" id="PS50110">
    <property type="entry name" value="RESPONSE_REGULATORY"/>
    <property type="match status" value="1"/>
</dbReference>
<evidence type="ECO:0000259" key="2">
    <source>
        <dbReference type="PROSITE" id="PS50110"/>
    </source>
</evidence>
<feature type="domain" description="Response regulatory" evidence="2">
    <location>
        <begin position="3"/>
        <end position="117"/>
    </location>
</feature>
<comment type="caution">
    <text evidence="4">The sequence shown here is derived from an EMBL/GenBank/DDBJ whole genome shotgun (WGS) entry which is preliminary data.</text>
</comment>
<evidence type="ECO:0000259" key="3">
    <source>
        <dbReference type="PROSITE" id="PS50930"/>
    </source>
</evidence>
<dbReference type="PROSITE" id="PS50930">
    <property type="entry name" value="HTH_LYTTR"/>
    <property type="match status" value="1"/>
</dbReference>
<proteinExistence type="predicted"/>
<evidence type="ECO:0000256" key="1">
    <source>
        <dbReference type="PROSITE-ProRule" id="PRU00169"/>
    </source>
</evidence>
<dbReference type="InterPro" id="IPR011006">
    <property type="entry name" value="CheY-like_superfamily"/>
</dbReference>
<dbReference type="SMART" id="SM00850">
    <property type="entry name" value="LytTR"/>
    <property type="match status" value="1"/>
</dbReference>
<feature type="modified residue" description="4-aspartylphosphate" evidence="1">
    <location>
        <position position="54"/>
    </location>
</feature>
<organism evidence="4 5">
    <name type="scientific">Arthrobacter mobilis</name>
    <dbReference type="NCBI Taxonomy" id="2724944"/>
    <lineage>
        <taxon>Bacteria</taxon>
        <taxon>Bacillati</taxon>
        <taxon>Actinomycetota</taxon>
        <taxon>Actinomycetes</taxon>
        <taxon>Micrococcales</taxon>
        <taxon>Micrococcaceae</taxon>
        <taxon>Arthrobacter</taxon>
    </lineage>
</organism>
<evidence type="ECO:0000313" key="4">
    <source>
        <dbReference type="EMBL" id="NKX56637.1"/>
    </source>
</evidence>
<keyword evidence="1" id="KW-0597">Phosphoprotein</keyword>
<dbReference type="AlphaFoldDB" id="A0A7X6K7L6"/>
<sequence>MVNVLVVDDELPAVEALTYLLARDERIGSIYRATGGAEALRALESHEVDALFLDIHMPSLSGLDIARVISRFSRPPAVVFVTADEDKAVQAFDLAAVDYLLKPVRPERLAESVRRICDLLDDRAGREAGGDGPAKPEVISVDQAGVTKMIRRDDIRYVQAQGDYARLHTAESSYLIRVPLNDLERQWAQAGYLRIHRSYLVSMDHIQQVRLGSGRASVLVNGAELPVSRRHLPAVRDKLEATRVRPRG</sequence>
<dbReference type="SUPFAM" id="SSF52172">
    <property type="entry name" value="CheY-like"/>
    <property type="match status" value="1"/>
</dbReference>
<dbReference type="Pfam" id="PF00072">
    <property type="entry name" value="Response_reg"/>
    <property type="match status" value="1"/>
</dbReference>
<dbReference type="InterPro" id="IPR046947">
    <property type="entry name" value="LytR-like"/>
</dbReference>
<protein>
    <submittedName>
        <fullName evidence="4">Response regulator transcription factor</fullName>
    </submittedName>
</protein>
<dbReference type="GO" id="GO:0000156">
    <property type="term" value="F:phosphorelay response regulator activity"/>
    <property type="evidence" value="ECO:0007669"/>
    <property type="project" value="InterPro"/>
</dbReference>
<dbReference type="PANTHER" id="PTHR37299">
    <property type="entry name" value="TRANSCRIPTIONAL REGULATOR-RELATED"/>
    <property type="match status" value="1"/>
</dbReference>
<dbReference type="PANTHER" id="PTHR37299:SF1">
    <property type="entry name" value="STAGE 0 SPORULATION PROTEIN A HOMOLOG"/>
    <property type="match status" value="1"/>
</dbReference>
<dbReference type="InterPro" id="IPR007492">
    <property type="entry name" value="LytTR_DNA-bd_dom"/>
</dbReference>
<evidence type="ECO:0000313" key="5">
    <source>
        <dbReference type="Proteomes" id="UP000544090"/>
    </source>
</evidence>
<dbReference type="EMBL" id="JAAZSQ010000029">
    <property type="protein sequence ID" value="NKX56637.1"/>
    <property type="molecule type" value="Genomic_DNA"/>
</dbReference>